<dbReference type="EMBL" id="NFKM01000003">
    <property type="protein sequence ID" value="OUP61524.1"/>
    <property type="molecule type" value="Genomic_DNA"/>
</dbReference>
<evidence type="ECO:0000256" key="4">
    <source>
        <dbReference type="ARBA" id="ARBA00022679"/>
    </source>
</evidence>
<evidence type="ECO:0000256" key="6">
    <source>
        <dbReference type="ARBA" id="ARBA00022777"/>
    </source>
</evidence>
<keyword evidence="1" id="KW-0813">Transport</keyword>
<dbReference type="GO" id="GO:0008982">
    <property type="term" value="F:protein-N(PI)-phosphohistidine-sugar phosphotransferase activity"/>
    <property type="evidence" value="ECO:0007669"/>
    <property type="project" value="InterPro"/>
</dbReference>
<dbReference type="AlphaFoldDB" id="A0A1Y3VM93"/>
<feature type="modified residue" description="Phosphocysteine; by EIIA" evidence="7">
    <location>
        <position position="8"/>
    </location>
</feature>
<dbReference type="InterPro" id="IPR036095">
    <property type="entry name" value="PTS_EIIB-like_sf"/>
</dbReference>
<keyword evidence="3 10" id="KW-0762">Sugar transport</keyword>
<keyword evidence="2" id="KW-0597">Phosphoprotein</keyword>
<gene>
    <name evidence="10" type="ORF">B5F14_02735</name>
    <name evidence="9" type="ORF">POG00_09775</name>
</gene>
<keyword evidence="5" id="KW-0598">Phosphotransferase system</keyword>
<evidence type="ECO:0000256" key="7">
    <source>
        <dbReference type="PROSITE-ProRule" id="PRU00423"/>
    </source>
</evidence>
<dbReference type="CDD" id="cd05564">
    <property type="entry name" value="PTS_IIB_chitobiose_lichenan"/>
    <property type="match status" value="1"/>
</dbReference>
<keyword evidence="4" id="KW-0808">Transferase</keyword>
<keyword evidence="11" id="KW-1185">Reference proteome</keyword>
<evidence type="ECO:0000313" key="11">
    <source>
        <dbReference type="Proteomes" id="UP000195447"/>
    </source>
</evidence>
<sequence length="107" mass="12387">MKRIYLFCDNGMSTSMMAQRMQEVADKHNLPFECKAFSYKKISSIIEENKLDCILIGPQTKFLYDDINRRYGDKTPVMVIDAADYGMMDAEKVLKKAIVAMKKFKNN</sequence>
<proteinExistence type="predicted"/>
<dbReference type="Proteomes" id="UP000195447">
    <property type="component" value="Unassembled WGS sequence"/>
</dbReference>
<evidence type="ECO:0000256" key="1">
    <source>
        <dbReference type="ARBA" id="ARBA00022448"/>
    </source>
</evidence>
<dbReference type="Pfam" id="PF02302">
    <property type="entry name" value="PTS_IIB"/>
    <property type="match status" value="1"/>
</dbReference>
<evidence type="ECO:0000313" key="9">
    <source>
        <dbReference type="EMBL" id="MDC0828989.1"/>
    </source>
</evidence>
<dbReference type="GO" id="GO:0016301">
    <property type="term" value="F:kinase activity"/>
    <property type="evidence" value="ECO:0007669"/>
    <property type="project" value="UniProtKB-KW"/>
</dbReference>
<dbReference type="PANTHER" id="PTHR34581">
    <property type="entry name" value="PTS SYSTEM N,N'-DIACETYLCHITOBIOSE-SPECIFIC EIIB COMPONENT"/>
    <property type="match status" value="1"/>
</dbReference>
<dbReference type="PROSITE" id="PS51100">
    <property type="entry name" value="PTS_EIIB_TYPE_3"/>
    <property type="match status" value="1"/>
</dbReference>
<reference evidence="9" key="3">
    <citation type="submission" date="2023-01" db="EMBL/GenBank/DDBJ databases">
        <title>Human gut microbiome strain richness.</title>
        <authorList>
            <person name="Chen-Liaw A."/>
        </authorList>
    </citation>
    <scope>NUCLEOTIDE SEQUENCE</scope>
    <source>
        <strain evidence="9">D55st1_G4_D55t1_190419</strain>
    </source>
</reference>
<dbReference type="PANTHER" id="PTHR34581:SF2">
    <property type="entry name" value="PTS SYSTEM N,N'-DIACETYLCHITOBIOSE-SPECIFIC EIIB COMPONENT"/>
    <property type="match status" value="1"/>
</dbReference>
<dbReference type="Gene3D" id="3.40.50.2300">
    <property type="match status" value="1"/>
</dbReference>
<dbReference type="GeneID" id="79875949"/>
<reference evidence="10" key="2">
    <citation type="journal article" date="2018" name="BMC Genomics">
        <title>Whole genome sequencing and function prediction of 133 gut anaerobes isolated from chicken caecum in pure cultures.</title>
        <authorList>
            <person name="Medvecky M."/>
            <person name="Cejkova D."/>
            <person name="Polansky O."/>
            <person name="Karasova D."/>
            <person name="Kubasova T."/>
            <person name="Cizek A."/>
            <person name="Rychlik I."/>
        </authorList>
    </citation>
    <scope>NUCLEOTIDE SEQUENCE</scope>
    <source>
        <strain evidence="10">An178</strain>
    </source>
</reference>
<dbReference type="EMBL" id="JAQNCK010000031">
    <property type="protein sequence ID" value="MDC0828989.1"/>
    <property type="molecule type" value="Genomic_DNA"/>
</dbReference>
<evidence type="ECO:0000256" key="3">
    <source>
        <dbReference type="ARBA" id="ARBA00022597"/>
    </source>
</evidence>
<dbReference type="InterPro" id="IPR051819">
    <property type="entry name" value="PTS_sugar-specific_EIIB"/>
</dbReference>
<dbReference type="GO" id="GO:0009401">
    <property type="term" value="P:phosphoenolpyruvate-dependent sugar phosphotransferase system"/>
    <property type="evidence" value="ECO:0007669"/>
    <property type="project" value="UniProtKB-KW"/>
</dbReference>
<dbReference type="RefSeq" id="WP_015535165.1">
    <property type="nucleotide sequence ID" value="NZ_CABKSV010000047.1"/>
</dbReference>
<protein>
    <submittedName>
        <fullName evidence="10">PTS sugar transporter subunit IIB</fullName>
    </submittedName>
</protein>
<organism evidence="10 11">
    <name type="scientific">Faecalitalea cylindroides</name>
    <dbReference type="NCBI Taxonomy" id="39483"/>
    <lineage>
        <taxon>Bacteria</taxon>
        <taxon>Bacillati</taxon>
        <taxon>Bacillota</taxon>
        <taxon>Erysipelotrichia</taxon>
        <taxon>Erysipelotrichales</taxon>
        <taxon>Erysipelotrichaceae</taxon>
        <taxon>Faecalitalea</taxon>
    </lineage>
</organism>
<feature type="domain" description="PTS EIIB type-3" evidence="8">
    <location>
        <begin position="1"/>
        <end position="107"/>
    </location>
</feature>
<comment type="caution">
    <text evidence="10">The sequence shown here is derived from an EMBL/GenBank/DDBJ whole genome shotgun (WGS) entry which is preliminary data.</text>
</comment>
<dbReference type="InterPro" id="IPR003501">
    <property type="entry name" value="PTS_EIIB_2/3"/>
</dbReference>
<dbReference type="Proteomes" id="UP001220658">
    <property type="component" value="Unassembled WGS sequence"/>
</dbReference>
<evidence type="ECO:0000313" key="10">
    <source>
        <dbReference type="EMBL" id="OUP61524.1"/>
    </source>
</evidence>
<keyword evidence="6" id="KW-0418">Kinase</keyword>
<evidence type="ECO:0000256" key="5">
    <source>
        <dbReference type="ARBA" id="ARBA00022683"/>
    </source>
</evidence>
<name>A0A1Y3VM93_9FIRM</name>
<dbReference type="SUPFAM" id="SSF52794">
    <property type="entry name" value="PTS system IIB component-like"/>
    <property type="match status" value="1"/>
</dbReference>
<evidence type="ECO:0000256" key="2">
    <source>
        <dbReference type="ARBA" id="ARBA00022553"/>
    </source>
</evidence>
<reference evidence="11" key="1">
    <citation type="submission" date="2017-04" db="EMBL/GenBank/DDBJ databases">
        <title>Function of individual gut microbiota members based on whole genome sequencing of pure cultures obtained from chicken caecum.</title>
        <authorList>
            <person name="Medvecky M."/>
            <person name="Cejkova D."/>
            <person name="Polansky O."/>
            <person name="Karasova D."/>
            <person name="Kubasova T."/>
            <person name="Cizek A."/>
            <person name="Rychlik I."/>
        </authorList>
    </citation>
    <scope>NUCLEOTIDE SEQUENCE [LARGE SCALE GENOMIC DNA]</scope>
    <source>
        <strain evidence="11">An178</strain>
    </source>
</reference>
<evidence type="ECO:0000259" key="8">
    <source>
        <dbReference type="PROSITE" id="PS51100"/>
    </source>
</evidence>
<accession>A0A1Y3VM93</accession>
<dbReference type="InterPro" id="IPR013012">
    <property type="entry name" value="PTS_EIIB_3"/>
</dbReference>